<dbReference type="OrthoDB" id="3295542at2"/>
<protein>
    <recommendedName>
        <fullName evidence="4">TIGR02611 family protein</fullName>
    </recommendedName>
</protein>
<dbReference type="RefSeq" id="WP_143986821.1">
    <property type="nucleotide sequence ID" value="NZ_CP041692.1"/>
</dbReference>
<evidence type="ECO:0000313" key="3">
    <source>
        <dbReference type="Proteomes" id="UP000319263"/>
    </source>
</evidence>
<dbReference type="Proteomes" id="UP000319263">
    <property type="component" value="Chromosome"/>
</dbReference>
<gene>
    <name evidence="2" type="ORF">FOE78_13895</name>
</gene>
<dbReference type="AlphaFoldDB" id="A0A516Q093"/>
<keyword evidence="3" id="KW-1185">Reference proteome</keyword>
<dbReference type="EMBL" id="CP041692">
    <property type="protein sequence ID" value="QDP96859.1"/>
    <property type="molecule type" value="Genomic_DNA"/>
</dbReference>
<feature type="transmembrane region" description="Helical" evidence="1">
    <location>
        <begin position="58"/>
        <end position="80"/>
    </location>
</feature>
<dbReference type="Pfam" id="PF09656">
    <property type="entry name" value="PGPGW"/>
    <property type="match status" value="1"/>
</dbReference>
<feature type="transmembrane region" description="Helical" evidence="1">
    <location>
        <begin position="86"/>
        <end position="107"/>
    </location>
</feature>
<evidence type="ECO:0000313" key="2">
    <source>
        <dbReference type="EMBL" id="QDP96859.1"/>
    </source>
</evidence>
<keyword evidence="1" id="KW-1133">Transmembrane helix</keyword>
<accession>A0A516Q093</accession>
<proteinExistence type="predicted"/>
<organism evidence="2 3">
    <name type="scientific">Microlunatus elymi</name>
    <dbReference type="NCBI Taxonomy" id="2596828"/>
    <lineage>
        <taxon>Bacteria</taxon>
        <taxon>Bacillati</taxon>
        <taxon>Actinomycetota</taxon>
        <taxon>Actinomycetes</taxon>
        <taxon>Propionibacteriales</taxon>
        <taxon>Propionibacteriaceae</taxon>
        <taxon>Microlunatus</taxon>
    </lineage>
</organism>
<name>A0A516Q093_9ACTN</name>
<evidence type="ECO:0008006" key="4">
    <source>
        <dbReference type="Google" id="ProtNLM"/>
    </source>
</evidence>
<dbReference type="InterPro" id="IPR019099">
    <property type="entry name" value="Uncharacterised_PGPGW_TM"/>
</dbReference>
<sequence>MSTGDGPGRDHDGEAPAVEEQAAVHPHRHPLGDHHVLIDRTEDRWEWRRKIRADPRKLHFYRIAVAIAGVLLILLGAATGPLPGPGGIPLVLLGLAVWASEFEWAHRLMQWFKRLLQRFRTWSRPRQVLAWVIFFAVIGALGYGYLLVIGMPVWMPGFVAGWLHHLPGV</sequence>
<dbReference type="KEGG" id="mik:FOE78_13895"/>
<reference evidence="2 3" key="1">
    <citation type="submission" date="2019-07" db="EMBL/GenBank/DDBJ databases">
        <title>Microlunatus dokdonensis sp. nov. isolated from the rhizospheric soil of the wild plant Elymus tsukushiensis.</title>
        <authorList>
            <person name="Ghim S.-Y."/>
            <person name="Hwang Y.-J."/>
            <person name="Son J.-S."/>
            <person name="Shin J.-H."/>
        </authorList>
    </citation>
    <scope>NUCLEOTIDE SEQUENCE [LARGE SCALE GENOMIC DNA]</scope>
    <source>
        <strain evidence="2 3">KUDC0627</strain>
    </source>
</reference>
<evidence type="ECO:0000256" key="1">
    <source>
        <dbReference type="SAM" id="Phobius"/>
    </source>
</evidence>
<feature type="transmembrane region" description="Helical" evidence="1">
    <location>
        <begin position="128"/>
        <end position="154"/>
    </location>
</feature>
<keyword evidence="1" id="KW-0472">Membrane</keyword>
<keyword evidence="1" id="KW-0812">Transmembrane</keyword>